<dbReference type="RefSeq" id="WP_162445401.1">
    <property type="nucleotide sequence ID" value="NZ_CP048222.1"/>
</dbReference>
<proteinExistence type="predicted"/>
<dbReference type="SUPFAM" id="SSF81301">
    <property type="entry name" value="Nucleotidyltransferase"/>
    <property type="match status" value="1"/>
</dbReference>
<dbReference type="AlphaFoldDB" id="A0A6C0GPA5"/>
<evidence type="ECO:0000313" key="1">
    <source>
        <dbReference type="EMBL" id="QHT69412.1"/>
    </source>
</evidence>
<dbReference type="Gene3D" id="3.30.460.40">
    <property type="match status" value="1"/>
</dbReference>
<organism evidence="1 2">
    <name type="scientific">Rhodocytophaga rosea</name>
    <dbReference type="NCBI Taxonomy" id="2704465"/>
    <lineage>
        <taxon>Bacteria</taxon>
        <taxon>Pseudomonadati</taxon>
        <taxon>Bacteroidota</taxon>
        <taxon>Cytophagia</taxon>
        <taxon>Cytophagales</taxon>
        <taxon>Rhodocytophagaceae</taxon>
        <taxon>Rhodocytophaga</taxon>
    </lineage>
</organism>
<keyword evidence="1" id="KW-0808">Transferase</keyword>
<dbReference type="Pfam" id="PF09970">
    <property type="entry name" value="DUF2204"/>
    <property type="match status" value="1"/>
</dbReference>
<reference evidence="1 2" key="1">
    <citation type="submission" date="2020-01" db="EMBL/GenBank/DDBJ databases">
        <authorList>
            <person name="Kim M.K."/>
        </authorList>
    </citation>
    <scope>NUCLEOTIDE SEQUENCE [LARGE SCALE GENOMIC DNA]</scope>
    <source>
        <strain evidence="1 2">172606-1</strain>
    </source>
</reference>
<name>A0A6C0GPA5_9BACT</name>
<dbReference type="InterPro" id="IPR018700">
    <property type="entry name" value="DUF2204"/>
</dbReference>
<accession>A0A6C0GPA5</accession>
<dbReference type="GO" id="GO:0016740">
    <property type="term" value="F:transferase activity"/>
    <property type="evidence" value="ECO:0007669"/>
    <property type="project" value="UniProtKB-KW"/>
</dbReference>
<gene>
    <name evidence="1" type="ORF">GXP67_23600</name>
</gene>
<dbReference type="KEGG" id="rhoz:GXP67_23600"/>
<dbReference type="InterPro" id="IPR043519">
    <property type="entry name" value="NT_sf"/>
</dbReference>
<dbReference type="Proteomes" id="UP000480178">
    <property type="component" value="Chromosome"/>
</dbReference>
<dbReference type="EMBL" id="CP048222">
    <property type="protein sequence ID" value="QHT69412.1"/>
    <property type="molecule type" value="Genomic_DNA"/>
</dbReference>
<evidence type="ECO:0000313" key="2">
    <source>
        <dbReference type="Proteomes" id="UP000480178"/>
    </source>
</evidence>
<keyword evidence="2" id="KW-1185">Reference proteome</keyword>
<protein>
    <submittedName>
        <fullName evidence="1">Nucleotidyltransferase family protein</fullName>
    </submittedName>
</protein>
<sequence>MIEADEQTKIAHEFYRNALQLLADNNFSFLVGGGFALRRYTGIFRDTKDLDLFCKAGEYPRMLKLFAEHGFVTEITDIRWLAKVYKDAKYIDLIFNTVNNICTVDDSWFDHAVEGEVYGIPIRFIPAEELLWCKIYVQNRERYDGADVNHIILRYGHQLDWKRIWSRLEQHWHLLLAQVLSFQFVYPSERDIIPRWLFDTLMEKAREQYELPLPIEKVCLGPIIDQTQYETDIREWEYKVITMRTV</sequence>